<evidence type="ECO:0000313" key="2">
    <source>
        <dbReference type="Proteomes" id="UP001432046"/>
    </source>
</evidence>
<name>A0ABZ2P464_9BRAD</name>
<keyword evidence="2" id="KW-1185">Reference proteome</keyword>
<accession>A0ABZ2P464</accession>
<reference evidence="1" key="2">
    <citation type="submission" date="2024-03" db="EMBL/GenBank/DDBJ databases">
        <authorList>
            <person name="Bromfield E.S.P."/>
            <person name="Cloutier S."/>
        </authorList>
    </citation>
    <scope>NUCLEOTIDE SEQUENCE</scope>
    <source>
        <strain evidence="1">5S5</strain>
    </source>
</reference>
<protein>
    <submittedName>
        <fullName evidence="1">Uncharacterized protein</fullName>
    </submittedName>
</protein>
<gene>
    <name evidence="1" type="ORF">WDK88_07795</name>
</gene>
<sequence length="40" mass="4479">MPPIITLEQVKGFDLWVLRAVMSGRGDEVVDLAKTNLLPR</sequence>
<dbReference type="EMBL" id="CP147711">
    <property type="protein sequence ID" value="WXC81515.1"/>
    <property type="molecule type" value="Genomic_DNA"/>
</dbReference>
<proteinExistence type="predicted"/>
<dbReference type="Proteomes" id="UP001432046">
    <property type="component" value="Chromosome"/>
</dbReference>
<evidence type="ECO:0000313" key="1">
    <source>
        <dbReference type="EMBL" id="WXC81515.1"/>
    </source>
</evidence>
<reference evidence="1" key="1">
    <citation type="journal article" date="2021" name="Int. J. Syst. Evol. Microbiol.">
        <title>Bradyrhizobium septentrionale sp. nov. (sv. septentrionale) and Bradyrhizobium quebecense sp. nov. (sv. septentrionale) associated with legumes native to Canada possess rearranged symbiosis genes and numerous insertion sequences.</title>
        <authorList>
            <person name="Bromfield E.S.P."/>
            <person name="Cloutier S."/>
        </authorList>
    </citation>
    <scope>NUCLEOTIDE SEQUENCE</scope>
    <source>
        <strain evidence="1">5S5</strain>
    </source>
</reference>
<organism evidence="1 2">
    <name type="scientific">Bradyrhizobium septentrionale</name>
    <dbReference type="NCBI Taxonomy" id="1404411"/>
    <lineage>
        <taxon>Bacteria</taxon>
        <taxon>Pseudomonadati</taxon>
        <taxon>Pseudomonadota</taxon>
        <taxon>Alphaproteobacteria</taxon>
        <taxon>Hyphomicrobiales</taxon>
        <taxon>Nitrobacteraceae</taxon>
        <taxon>Bradyrhizobium</taxon>
    </lineage>
</organism>